<keyword evidence="2" id="KW-1185">Reference proteome</keyword>
<evidence type="ECO:0000313" key="2">
    <source>
        <dbReference type="Proteomes" id="UP000003163"/>
    </source>
</evidence>
<proteinExistence type="predicted"/>
<dbReference type="VEuPathDB" id="MicrosporidiaDB:EDEG_00752"/>
<evidence type="ECO:0000313" key="1">
    <source>
        <dbReference type="EMBL" id="EJW05141.1"/>
    </source>
</evidence>
<organism evidence="1 2">
    <name type="scientific">Edhazardia aedis (strain USNM 41457)</name>
    <name type="common">Microsporidian parasite</name>
    <dbReference type="NCBI Taxonomy" id="1003232"/>
    <lineage>
        <taxon>Eukaryota</taxon>
        <taxon>Fungi</taxon>
        <taxon>Fungi incertae sedis</taxon>
        <taxon>Microsporidia</taxon>
        <taxon>Edhazardia</taxon>
    </lineage>
</organism>
<gene>
    <name evidence="1" type="ORF">EDEG_00752</name>
</gene>
<reference evidence="2" key="2">
    <citation type="submission" date="2015-07" db="EMBL/GenBank/DDBJ databases">
        <title>Contrasting host-pathogen interactions and genome evolution in two generalist and specialist microsporidian pathogens of mosquitoes.</title>
        <authorList>
            <consortium name="The Broad Institute Genomics Platform"/>
            <consortium name="The Broad Institute Genome Sequencing Center for Infectious Disease"/>
            <person name="Cuomo C.A."/>
            <person name="Sanscrainte N.D."/>
            <person name="Goldberg J.M."/>
            <person name="Heiman D."/>
            <person name="Young S."/>
            <person name="Zeng Q."/>
            <person name="Becnel J.J."/>
            <person name="Birren B.W."/>
        </authorList>
    </citation>
    <scope>NUCLEOTIDE SEQUENCE [LARGE SCALE GENOMIC DNA]</scope>
    <source>
        <strain evidence="2">USNM 41457</strain>
    </source>
</reference>
<dbReference type="AlphaFoldDB" id="J9DBP0"/>
<comment type="caution">
    <text evidence="1">The sequence shown here is derived from an EMBL/GenBank/DDBJ whole genome shotgun (WGS) entry which is preliminary data.</text>
</comment>
<dbReference type="EMBL" id="AFBI03000009">
    <property type="protein sequence ID" value="EJW05141.1"/>
    <property type="molecule type" value="Genomic_DNA"/>
</dbReference>
<sequence length="1065" mass="125478">MDIFRISYAFKILMNKDNSDSFEDFDMFSDYKFEEDNFLDFSETSEHITNNNDLSKSLLNNLKNDTADFKTQQRYQKNLDEDESCAQIGKHMNCTDNIDNLDEYSSLDSLELPSSPDVIHDIYQNTEYEMKLLHESQNKAYKSFRNSAKIESEFKTGSGIKIELNKKEIFKYQSKAIEDIGFEFIDEIQSSKKNVCDNSHDLNSCTKKDSFCSFKNIEKNENDNGHDLNSCTKKDSFFSFKNIEKNEKDKNIVSILSTPTIYTEQVKNLDKSNYFISDFKSASNRPIITRKDLLEKFKEEKTTSEQINYEDIDKIGNNKNYTIFNNPKDQKFSDKQEIFFNVDVGKNKGNLSTFHQKHNETDMEFLLEKNIKKRSINKNSTLKVNEKIYEESLLMDDTEFHKEKVSKLEFDNDSKFVDYICTGFKTGSNTPIKINLNQFNHYNNTILEENKKNSEIKENLNKINSFEKFFNRTLLSNENQQSDEIDKKILNLEDFYKIEELDDPFILEANYLENNDILVDIEDKSSFYSGFKTGNKKQIAINKNQIKNVENKIYGNDINFFSEHRKNIRTENIHKQIKNTKKAYIIAEKNNRFDKTIKKNDFLNSNNDIKHENIVLNSKKNEKKNLCVDKITKNSPISSTMSCSFSEIEVDFLIGELNKNVGIRNCNFVKESNNNFQNLKRESEALLCCSCYFNVFYGLFLHLTNSKFDFIRKKIVSTPKSCKNIQDHFIVKAPVLKDRKDSIHHNISYKQNTQNNITKKELEGFYYNTNSSQCLQDDSKNMFICPRNCLIEYIASECFLFKRRKQQAMHCKLNNCKPRSIHDINGKFQRKITKKYLYTKKRSCPCEKLILNHVYNLEKSFLLVDSIKNNIFFRKSKRNLAYMFSLFYLMHKTHLKLINNIDNPTIEMICSKNLSSIFFSDKEIQFKLDDFFYTLTNFDPFPQLYWIDPYYHYPLSNLYQKLTLLQLFNTLKEFVKVKNNDLDEELFDIYSIVVISRIQKGNFLILGDNFLVCQNIYNSIKSNESHEDMFFSANNNLIEHKIPTKNSNDYSNSKKKLKISTEYLL</sequence>
<dbReference type="HOGENOM" id="CLU_288546_0_0_1"/>
<protein>
    <submittedName>
        <fullName evidence="1">Uncharacterized protein</fullName>
    </submittedName>
</protein>
<accession>J9DBP0</accession>
<dbReference type="Proteomes" id="UP000003163">
    <property type="component" value="Unassembled WGS sequence"/>
</dbReference>
<reference evidence="1 2" key="1">
    <citation type="submission" date="2011-08" db="EMBL/GenBank/DDBJ databases">
        <authorList>
            <person name="Liu Z.J."/>
            <person name="Shi F.L."/>
            <person name="Lu J.Q."/>
            <person name="Li M."/>
            <person name="Wang Z.L."/>
        </authorList>
    </citation>
    <scope>NUCLEOTIDE SEQUENCE [LARGE SCALE GENOMIC DNA]</scope>
    <source>
        <strain evidence="1 2">USNM 41457</strain>
    </source>
</reference>
<name>J9DBP0_EDHAE</name>
<dbReference type="InParanoid" id="J9DBP0"/>